<evidence type="ECO:0000313" key="4">
    <source>
        <dbReference type="Proteomes" id="UP000001861"/>
    </source>
</evidence>
<reference evidence="3 4" key="1">
    <citation type="journal article" date="2010" name="Proc. Natl. Acad. Sci. U.S.A.">
        <title>Insights into evolution of multicellular fungi from the assembled chromosomes of the mushroom Coprinopsis cinerea (Coprinus cinereus).</title>
        <authorList>
            <person name="Stajich J.E."/>
            <person name="Wilke S.K."/>
            <person name="Ahren D."/>
            <person name="Au C.H."/>
            <person name="Birren B.W."/>
            <person name="Borodovsky M."/>
            <person name="Burns C."/>
            <person name="Canback B."/>
            <person name="Casselton L.A."/>
            <person name="Cheng C.K."/>
            <person name="Deng J."/>
            <person name="Dietrich F.S."/>
            <person name="Fargo D.C."/>
            <person name="Farman M.L."/>
            <person name="Gathman A.C."/>
            <person name="Goldberg J."/>
            <person name="Guigo R."/>
            <person name="Hoegger P.J."/>
            <person name="Hooker J.B."/>
            <person name="Huggins A."/>
            <person name="James T.Y."/>
            <person name="Kamada T."/>
            <person name="Kilaru S."/>
            <person name="Kodira C."/>
            <person name="Kues U."/>
            <person name="Kupfer D."/>
            <person name="Kwan H.S."/>
            <person name="Lomsadze A."/>
            <person name="Li W."/>
            <person name="Lilly W.W."/>
            <person name="Ma L.J."/>
            <person name="Mackey A.J."/>
            <person name="Manning G."/>
            <person name="Martin F."/>
            <person name="Muraguchi H."/>
            <person name="Natvig D.O."/>
            <person name="Palmerini H."/>
            <person name="Ramesh M.A."/>
            <person name="Rehmeyer C.J."/>
            <person name="Roe B.A."/>
            <person name="Shenoy N."/>
            <person name="Stanke M."/>
            <person name="Ter-Hovhannisyan V."/>
            <person name="Tunlid A."/>
            <person name="Velagapudi R."/>
            <person name="Vision T.J."/>
            <person name="Zeng Q."/>
            <person name="Zolan M.E."/>
            <person name="Pukkila P.J."/>
        </authorList>
    </citation>
    <scope>NUCLEOTIDE SEQUENCE [LARGE SCALE GENOMIC DNA]</scope>
    <source>
        <strain evidence="4">Okayama-7 / 130 / ATCC MYA-4618 / FGSC 9003</strain>
    </source>
</reference>
<dbReference type="Proteomes" id="UP000001861">
    <property type="component" value="Unassembled WGS sequence"/>
</dbReference>
<dbReference type="AlphaFoldDB" id="A8N577"/>
<evidence type="ECO:0000256" key="1">
    <source>
        <dbReference type="SAM" id="Coils"/>
    </source>
</evidence>
<keyword evidence="4" id="KW-1185">Reference proteome</keyword>
<accession>A8N577</accession>
<dbReference type="GeneID" id="6006464"/>
<dbReference type="InParanoid" id="A8N577"/>
<organism evidence="3 4">
    <name type="scientific">Coprinopsis cinerea (strain Okayama-7 / 130 / ATCC MYA-4618 / FGSC 9003)</name>
    <name type="common">Inky cap fungus</name>
    <name type="synonym">Hormographiella aspergillata</name>
    <dbReference type="NCBI Taxonomy" id="240176"/>
    <lineage>
        <taxon>Eukaryota</taxon>
        <taxon>Fungi</taxon>
        <taxon>Dikarya</taxon>
        <taxon>Basidiomycota</taxon>
        <taxon>Agaricomycotina</taxon>
        <taxon>Agaricomycetes</taxon>
        <taxon>Agaricomycetidae</taxon>
        <taxon>Agaricales</taxon>
        <taxon>Agaricineae</taxon>
        <taxon>Psathyrellaceae</taxon>
        <taxon>Coprinopsis</taxon>
    </lineage>
</organism>
<evidence type="ECO:0000313" key="3">
    <source>
        <dbReference type="EMBL" id="EAU91691.2"/>
    </source>
</evidence>
<sequence length="155" mass="17868">MAITRSASKRADSQAPGSHPGSSNIKREDDGNLVSSIRYWWGFITIYMYSIHKERFSKRKEQRQQIAALRKQIAEASAAKQRLIERNRDLRYRLKEVTECLQDAVKTVEAMRNSLLKTGNYSEELHERMMEELKDINVYKSDDSDCNSVGSYDGA</sequence>
<proteinExistence type="predicted"/>
<dbReference type="VEuPathDB" id="FungiDB:CC1G_04459"/>
<dbReference type="KEGG" id="cci:CC1G_04459"/>
<feature type="coiled-coil region" evidence="1">
    <location>
        <begin position="59"/>
        <end position="93"/>
    </location>
</feature>
<protein>
    <submittedName>
        <fullName evidence="3">Uncharacterized protein</fullName>
    </submittedName>
</protein>
<dbReference type="RefSeq" id="XP_001830026.2">
    <property type="nucleotide sequence ID" value="XM_001829974.2"/>
</dbReference>
<gene>
    <name evidence="3" type="ORF">CC1G_04459</name>
</gene>
<evidence type="ECO:0000256" key="2">
    <source>
        <dbReference type="SAM" id="MobiDB-lite"/>
    </source>
</evidence>
<feature type="region of interest" description="Disordered" evidence="2">
    <location>
        <begin position="1"/>
        <end position="28"/>
    </location>
</feature>
<name>A8N577_COPC7</name>
<keyword evidence="1" id="KW-0175">Coiled coil</keyword>
<comment type="caution">
    <text evidence="3">The sequence shown here is derived from an EMBL/GenBank/DDBJ whole genome shotgun (WGS) entry which is preliminary data.</text>
</comment>
<dbReference type="HOGENOM" id="CLU_1695376_0_0_1"/>
<dbReference type="EMBL" id="AACS02000003">
    <property type="protein sequence ID" value="EAU91691.2"/>
    <property type="molecule type" value="Genomic_DNA"/>
</dbReference>